<organism evidence="2 3">
    <name type="scientific">Cytobacillus oceanisediminis 2691</name>
    <dbReference type="NCBI Taxonomy" id="1196031"/>
    <lineage>
        <taxon>Bacteria</taxon>
        <taxon>Bacillati</taxon>
        <taxon>Bacillota</taxon>
        <taxon>Bacilli</taxon>
        <taxon>Bacillales</taxon>
        <taxon>Bacillaceae</taxon>
        <taxon>Cytobacillus</taxon>
    </lineage>
</organism>
<evidence type="ECO:0000313" key="2">
    <source>
        <dbReference type="EMBL" id="AND39789.1"/>
    </source>
</evidence>
<dbReference type="Gene3D" id="6.10.250.3110">
    <property type="match status" value="1"/>
</dbReference>
<dbReference type="RefSeq" id="WP_019382441.1">
    <property type="nucleotide sequence ID" value="NZ_CP015506.1"/>
</dbReference>
<proteinExistence type="predicted"/>
<protein>
    <submittedName>
        <fullName evidence="2">Uncharacterized protein</fullName>
    </submittedName>
</protein>
<feature type="coiled-coil region" evidence="1">
    <location>
        <begin position="15"/>
        <end position="271"/>
    </location>
</feature>
<reference evidence="2 3" key="1">
    <citation type="submission" date="2016-04" db="EMBL/GenBank/DDBJ databases">
        <title>Complete genome sequence of Bacillus oceanisediminis strain 2691.</title>
        <authorList>
            <person name="Jeong H."/>
            <person name="Kim H.J."/>
            <person name="Lee D.-W."/>
        </authorList>
    </citation>
    <scope>NUCLEOTIDE SEQUENCE [LARGE SCALE GENOMIC DNA]</scope>
    <source>
        <strain evidence="2 3">2691</strain>
    </source>
</reference>
<dbReference type="STRING" id="1196031.A361_11775"/>
<dbReference type="EMBL" id="CP015506">
    <property type="protein sequence ID" value="AND39789.1"/>
    <property type="molecule type" value="Genomic_DNA"/>
</dbReference>
<dbReference type="eggNOG" id="COG1196">
    <property type="taxonomic scope" value="Bacteria"/>
</dbReference>
<evidence type="ECO:0000256" key="1">
    <source>
        <dbReference type="SAM" id="Coils"/>
    </source>
</evidence>
<accession>A0A160MAF8</accession>
<keyword evidence="1" id="KW-0175">Coiled coil</keyword>
<dbReference type="AlphaFoldDB" id="A0A160MAF8"/>
<name>A0A160MAF8_9BACI</name>
<sequence>MLNAPFIKDNGKQDYRNLQQKVIYLTAEISKYKNKIKDYQENYHYSQLETLKNENQYLKEQIQKNQQDELDIKEQLSFAIARYEMKLKELSSIEADYLSKIESLNEQILKSEKQISNLQENNTSLHQEIEEFHKNRIYLHKQLSEKDSELIRLKNENKHLQSKNNDFKDLVVSMKDELNKYSNQLETIEKKDQLIIDDLQYNLSIQKEENEKLLLEILEYRALISEYEDKIKKNEMNIKELKIKDDKNLQLQQQNEQLQALNRDLYEEKVLLEHVQKEIIAQLLLIRDEIKEYPNSPISSDVISNCKLGANAKK</sequence>
<gene>
    <name evidence="2" type="ORF">A361_11775</name>
</gene>
<dbReference type="KEGG" id="bon:A361_11775"/>
<evidence type="ECO:0000313" key="3">
    <source>
        <dbReference type="Proteomes" id="UP000077856"/>
    </source>
</evidence>
<dbReference type="Proteomes" id="UP000077856">
    <property type="component" value="Chromosome"/>
</dbReference>